<evidence type="ECO:0000256" key="3">
    <source>
        <dbReference type="ARBA" id="ARBA00022842"/>
    </source>
</evidence>
<dbReference type="PANTHER" id="PTHR42916:SF1">
    <property type="entry name" value="PROTEIN PHYLLO, CHLOROPLASTIC"/>
    <property type="match status" value="1"/>
</dbReference>
<comment type="function">
    <text evidence="6">Catalyzes the thiamine diphosphate-dependent decarboxylation of 2-oxoglutarate and the subsequent addition of the resulting succinic semialdehyde-thiamine pyrophosphate anion to isochorismate to yield 2-succinyl-5-enolpyruvyl-6-hydroxy-3-cyclohexene-1-carboxylate (SEPHCHC).</text>
</comment>
<dbReference type="NCBIfam" id="TIGR00173">
    <property type="entry name" value="menD"/>
    <property type="match status" value="1"/>
</dbReference>
<evidence type="ECO:0000256" key="1">
    <source>
        <dbReference type="ARBA" id="ARBA00022679"/>
    </source>
</evidence>
<comment type="pathway">
    <text evidence="6">Quinol/quinone metabolism; menaquinone biosynthesis.</text>
</comment>
<keyword evidence="10" id="KW-1185">Reference proteome</keyword>
<dbReference type="Proteomes" id="UP000027986">
    <property type="component" value="Chromosome"/>
</dbReference>
<keyword evidence="3 6" id="KW-0460">Magnesium</keyword>
<evidence type="ECO:0000259" key="8">
    <source>
        <dbReference type="Pfam" id="PF02776"/>
    </source>
</evidence>
<dbReference type="PANTHER" id="PTHR42916">
    <property type="entry name" value="2-SUCCINYL-5-ENOLPYRUVYL-6-HYDROXY-3-CYCLOHEXENE-1-CARBOXYLATE SYNTHASE"/>
    <property type="match status" value="1"/>
</dbReference>
<evidence type="ECO:0000256" key="4">
    <source>
        <dbReference type="ARBA" id="ARBA00023052"/>
    </source>
</evidence>
<comment type="pathway">
    <text evidence="6">Quinol/quinone metabolism; 1,4-dihydroxy-2-naphthoate biosynthesis; 1,4-dihydroxy-2-naphthoate from chorismate: step 2/7.</text>
</comment>
<dbReference type="HOGENOM" id="CLU_006051_3_0_11"/>
<dbReference type="InterPro" id="IPR029061">
    <property type="entry name" value="THDP-binding"/>
</dbReference>
<dbReference type="GO" id="GO:0009234">
    <property type="term" value="P:menaquinone biosynthetic process"/>
    <property type="evidence" value="ECO:0007669"/>
    <property type="project" value="UniProtKB-UniRule"/>
</dbReference>
<keyword evidence="2 6" id="KW-0479">Metal-binding</keyword>
<dbReference type="Gene3D" id="3.40.50.1220">
    <property type="entry name" value="TPP-binding domain"/>
    <property type="match status" value="1"/>
</dbReference>
<keyword evidence="6" id="KW-0474">Menaquinone biosynthesis</keyword>
<dbReference type="EMBL" id="CP008889">
    <property type="protein sequence ID" value="AIF40153.1"/>
    <property type="molecule type" value="Genomic_DNA"/>
</dbReference>
<organism evidence="9 10">
    <name type="scientific">Dermacoccus nishinomiyaensis</name>
    <dbReference type="NCBI Taxonomy" id="1274"/>
    <lineage>
        <taxon>Bacteria</taxon>
        <taxon>Bacillati</taxon>
        <taxon>Actinomycetota</taxon>
        <taxon>Actinomycetes</taxon>
        <taxon>Micrococcales</taxon>
        <taxon>Dermacoccaceae</taxon>
        <taxon>Dermacoccus</taxon>
    </lineage>
</organism>
<keyword evidence="1 6" id="KW-0808">Transferase</keyword>
<reference evidence="9 10" key="1">
    <citation type="submission" date="2014-07" db="EMBL/GenBank/DDBJ databases">
        <title>Genome Sequencing of Dermacoccus nishinomiyaensis.</title>
        <authorList>
            <person name="Hong K.W."/>
            <person name="Chan K.G."/>
        </authorList>
    </citation>
    <scope>NUCLEOTIDE SEQUENCE [LARGE SCALE GENOMIC DNA]</scope>
    <source>
        <strain evidence="9 10">M25</strain>
    </source>
</reference>
<feature type="region of interest" description="Disordered" evidence="7">
    <location>
        <begin position="216"/>
        <end position="245"/>
    </location>
</feature>
<feature type="domain" description="Thiamine pyrophosphate enzyme N-terminal TPP-binding" evidence="8">
    <location>
        <begin position="20"/>
        <end position="136"/>
    </location>
</feature>
<dbReference type="CDD" id="cd02009">
    <property type="entry name" value="TPP_SHCHC_synthase"/>
    <property type="match status" value="1"/>
</dbReference>
<comment type="catalytic activity">
    <reaction evidence="6">
        <text>isochorismate + 2-oxoglutarate + H(+) = 5-enolpyruvoyl-6-hydroxy-2-succinyl-cyclohex-3-ene-1-carboxylate + CO2</text>
        <dbReference type="Rhea" id="RHEA:25593"/>
        <dbReference type="ChEBI" id="CHEBI:15378"/>
        <dbReference type="ChEBI" id="CHEBI:16526"/>
        <dbReference type="ChEBI" id="CHEBI:16810"/>
        <dbReference type="ChEBI" id="CHEBI:29780"/>
        <dbReference type="ChEBI" id="CHEBI:58818"/>
        <dbReference type="EC" id="2.2.1.9"/>
    </reaction>
</comment>
<evidence type="ECO:0000256" key="5">
    <source>
        <dbReference type="ARBA" id="ARBA00023211"/>
    </source>
</evidence>
<protein>
    <recommendedName>
        <fullName evidence="6">2-succinyl-5-enolpyruvyl-6-hydroxy-3-cyclohexene-1-carboxylate synthase</fullName>
        <shortName evidence="6">SEPHCHC synthase</shortName>
        <ecNumber evidence="6">2.2.1.9</ecNumber>
    </recommendedName>
    <alternativeName>
        <fullName evidence="6">Menaquinone biosynthesis protein MenD</fullName>
    </alternativeName>
</protein>
<dbReference type="GO" id="GO:0030145">
    <property type="term" value="F:manganese ion binding"/>
    <property type="evidence" value="ECO:0007669"/>
    <property type="project" value="UniProtKB-UniRule"/>
</dbReference>
<comment type="cofactor">
    <cofactor evidence="6">
        <name>Mg(2+)</name>
        <dbReference type="ChEBI" id="CHEBI:18420"/>
    </cofactor>
    <cofactor evidence="6">
        <name>Mn(2+)</name>
        <dbReference type="ChEBI" id="CHEBI:29035"/>
    </cofactor>
</comment>
<keyword evidence="5 6" id="KW-0464">Manganese</keyword>
<accession>A0A075JJJ3</accession>
<name>A0A075JJJ3_9MICO</name>
<evidence type="ECO:0000313" key="9">
    <source>
        <dbReference type="EMBL" id="AIF40153.1"/>
    </source>
</evidence>
<dbReference type="GO" id="GO:0000287">
    <property type="term" value="F:magnesium ion binding"/>
    <property type="evidence" value="ECO:0007669"/>
    <property type="project" value="UniProtKB-UniRule"/>
</dbReference>
<dbReference type="AlphaFoldDB" id="A0A075JJJ3"/>
<evidence type="ECO:0000256" key="7">
    <source>
        <dbReference type="SAM" id="MobiDB-lite"/>
    </source>
</evidence>
<dbReference type="InterPro" id="IPR012001">
    <property type="entry name" value="Thiamin_PyroP_enz_TPP-bd_dom"/>
</dbReference>
<sequence length="633" mass="67026">MGLSAPCAKMVSVNPSTAMASVIIDELVRLGVKDVVLSPGSRSAPLAYAVAAADKAGRLRLHVRVDERSAGFLALGLAKISRNPVPVITTSGTAVANLHPAVLEAHHAQVPLIIMSADRPAELRDTGANQTTDQVKIFGSATRWFHEFATPSERAGQNTVWRSVVGRAFAHATGVPTGDVGPVHLNLPFREPLTPDVADLAMAGAVAGAGAIVARDTSATSDEDGRADDAPSATTPVWPESLEGRDRGRPWMQLRAPASTVTVAPGPGIAPVPRTLVLLGDLPDPKLAAEVAELADAAGWPVIAEPFGDYHRGRAMPHGSLILAAHDWLDEHLPERVLVAGRMTLSRDVAKLLRHPEVTVEVITASTSWADPSHVVQRVHEWAAIARSHELVAACADRRWSSSWRIAGQRLAQRIGPLVARSWPSGLAATSTLVQHVPAGSALLIGSSNTARDLDLGRNPQRIARQVCSVANRGLSGIDGVVSTAVGIALSHDGPSFALMGDLTFLHDSNGLLIGPGEPRPDLTIVVINDDGGGIFGTLEQGRSELAEHFERVFGTPTNADLALVCEARGVGYSLVGSRDELIERVSDPAPGLNVIEVRIERHLERQARHDLFAAAIDAVADAGEMDARYERR</sequence>
<dbReference type="HAMAP" id="MF_01659">
    <property type="entry name" value="MenD"/>
    <property type="match status" value="1"/>
</dbReference>
<dbReference type="GO" id="GO:0070204">
    <property type="term" value="F:2-succinyl-5-enolpyruvyl-6-hydroxy-3-cyclohexene-1-carboxylic-acid synthase activity"/>
    <property type="evidence" value="ECO:0007669"/>
    <property type="project" value="UniProtKB-UniRule"/>
</dbReference>
<dbReference type="GO" id="GO:0030976">
    <property type="term" value="F:thiamine pyrophosphate binding"/>
    <property type="evidence" value="ECO:0007669"/>
    <property type="project" value="UniProtKB-UniRule"/>
</dbReference>
<comment type="subunit">
    <text evidence="6">Homodimer.</text>
</comment>
<dbReference type="Pfam" id="PF02776">
    <property type="entry name" value="TPP_enzyme_N"/>
    <property type="match status" value="1"/>
</dbReference>
<dbReference type="KEGG" id="dni:HX89_03380"/>
<evidence type="ECO:0000313" key="10">
    <source>
        <dbReference type="Proteomes" id="UP000027986"/>
    </source>
</evidence>
<evidence type="ECO:0000256" key="6">
    <source>
        <dbReference type="HAMAP-Rule" id="MF_01659"/>
    </source>
</evidence>
<dbReference type="CDD" id="cd07037">
    <property type="entry name" value="TPP_PYR_MenD"/>
    <property type="match status" value="1"/>
</dbReference>
<gene>
    <name evidence="6" type="primary">menD</name>
    <name evidence="9" type="ORF">HX89_03380</name>
</gene>
<dbReference type="InterPro" id="IPR004433">
    <property type="entry name" value="MenaQ_synth_MenD"/>
</dbReference>
<keyword evidence="4 6" id="KW-0786">Thiamine pyrophosphate</keyword>
<proteinExistence type="inferred from homology"/>
<dbReference type="EC" id="2.2.1.9" evidence="6"/>
<dbReference type="UniPathway" id="UPA00079"/>
<dbReference type="SUPFAM" id="SSF52518">
    <property type="entry name" value="Thiamin diphosphate-binding fold (THDP-binding)"/>
    <property type="match status" value="2"/>
</dbReference>
<comment type="cofactor">
    <cofactor evidence="6">
        <name>thiamine diphosphate</name>
        <dbReference type="ChEBI" id="CHEBI:58937"/>
    </cofactor>
    <text evidence="6">Binds 1 thiamine pyrophosphate per subunit.</text>
</comment>
<dbReference type="UniPathway" id="UPA01057">
    <property type="reaction ID" value="UER00164"/>
</dbReference>
<dbReference type="eggNOG" id="COG1165">
    <property type="taxonomic scope" value="Bacteria"/>
</dbReference>
<dbReference type="Gene3D" id="3.40.50.970">
    <property type="match status" value="2"/>
</dbReference>
<comment type="similarity">
    <text evidence="6">Belongs to the TPP enzyme family. MenD subfamily.</text>
</comment>
<dbReference type="OrthoDB" id="9791859at2"/>
<evidence type="ECO:0000256" key="2">
    <source>
        <dbReference type="ARBA" id="ARBA00022723"/>
    </source>
</evidence>